<sequence>MQAKINLSFLLLFFASLLLVSCKKDDDDSMGSSSSELLTNGDLEIGSGTPNGWFTGPSCTDIDLSWTDEESFSPSKSVKISNTTLESDCFTYWGQHRNTDIPTGKSLTLRAMIKGQLEGNGVGIVIRGDDTPDISGTAEQFATTQGVSPISGTFDWTEYSLSLGPIEATTKSLTVYLVYHPGTTGDVYFDDVSLEFE</sequence>
<dbReference type="PROSITE" id="PS51257">
    <property type="entry name" value="PROKAR_LIPOPROTEIN"/>
    <property type="match status" value="1"/>
</dbReference>
<dbReference type="Gene3D" id="2.60.120.260">
    <property type="entry name" value="Galactose-binding domain-like"/>
    <property type="match status" value="1"/>
</dbReference>
<proteinExistence type="predicted"/>
<dbReference type="RefSeq" id="WP_099149613.1">
    <property type="nucleotide sequence ID" value="NZ_PDUD01000012.1"/>
</dbReference>
<dbReference type="Proteomes" id="UP000223913">
    <property type="component" value="Unassembled WGS sequence"/>
</dbReference>
<dbReference type="SUPFAM" id="SSF49785">
    <property type="entry name" value="Galactose-binding domain-like"/>
    <property type="match status" value="1"/>
</dbReference>
<evidence type="ECO:0000313" key="3">
    <source>
        <dbReference type="Proteomes" id="UP000223913"/>
    </source>
</evidence>
<evidence type="ECO:0008006" key="4">
    <source>
        <dbReference type="Google" id="ProtNLM"/>
    </source>
</evidence>
<dbReference type="InterPro" id="IPR008979">
    <property type="entry name" value="Galactose-bd-like_sf"/>
</dbReference>
<dbReference type="OrthoDB" id="948686at2"/>
<keyword evidence="3" id="KW-1185">Reference proteome</keyword>
<feature type="chain" id="PRO_5012677563" description="CBM-cenC domain-containing protein" evidence="1">
    <location>
        <begin position="21"/>
        <end position="197"/>
    </location>
</feature>
<dbReference type="AlphaFoldDB" id="A0A2D0NEU5"/>
<evidence type="ECO:0000256" key="1">
    <source>
        <dbReference type="SAM" id="SignalP"/>
    </source>
</evidence>
<reference evidence="2 3" key="1">
    <citation type="submission" date="2017-10" db="EMBL/GenBank/DDBJ databases">
        <title>The draft genome sequence of Lewinella nigricans NBRC 102662.</title>
        <authorList>
            <person name="Wang K."/>
        </authorList>
    </citation>
    <scope>NUCLEOTIDE SEQUENCE [LARGE SCALE GENOMIC DNA]</scope>
    <source>
        <strain evidence="2 3">NBRC 102662</strain>
    </source>
</reference>
<dbReference type="EMBL" id="PDUD01000012">
    <property type="protein sequence ID" value="PHN07005.1"/>
    <property type="molecule type" value="Genomic_DNA"/>
</dbReference>
<keyword evidence="1" id="KW-0732">Signal</keyword>
<protein>
    <recommendedName>
        <fullName evidence="4">CBM-cenC domain-containing protein</fullName>
    </recommendedName>
</protein>
<name>A0A2D0NEU5_FLAN2</name>
<comment type="caution">
    <text evidence="2">The sequence shown here is derived from an EMBL/GenBank/DDBJ whole genome shotgun (WGS) entry which is preliminary data.</text>
</comment>
<evidence type="ECO:0000313" key="2">
    <source>
        <dbReference type="EMBL" id="PHN07005.1"/>
    </source>
</evidence>
<gene>
    <name evidence="2" type="ORF">CRP01_08580</name>
</gene>
<accession>A0A2D0NEU5</accession>
<feature type="signal peptide" evidence="1">
    <location>
        <begin position="1"/>
        <end position="20"/>
    </location>
</feature>
<organism evidence="2 3">
    <name type="scientific">Flavilitoribacter nigricans (strain ATCC 23147 / DSM 23189 / NBRC 102662 / NCIMB 1420 / SS-2)</name>
    <name type="common">Lewinella nigricans</name>
    <dbReference type="NCBI Taxonomy" id="1122177"/>
    <lineage>
        <taxon>Bacteria</taxon>
        <taxon>Pseudomonadati</taxon>
        <taxon>Bacteroidota</taxon>
        <taxon>Saprospiria</taxon>
        <taxon>Saprospirales</taxon>
        <taxon>Lewinellaceae</taxon>
        <taxon>Flavilitoribacter</taxon>
    </lineage>
</organism>